<organism evidence="2">
    <name type="scientific">Pyramimonas orientalis virus</name>
    <name type="common">PoV01</name>
    <dbReference type="NCBI Taxonomy" id="455367"/>
    <lineage>
        <taxon>Viruses</taxon>
        <taxon>Varidnaviria</taxon>
        <taxon>Bamfordvirae</taxon>
        <taxon>Nucleocytoviricota</taxon>
        <taxon>Megaviricetes</taxon>
        <taxon>Imitervirales</taxon>
        <taxon>Allomimiviridae</taxon>
        <taxon>Heliosvirus</taxon>
        <taxon>Heliosvirus raunefjordenense</taxon>
    </lineage>
</organism>
<proteinExistence type="predicted"/>
<organismHost>
    <name type="scientific">Pyramimonas plurioculata</name>
    <dbReference type="NCBI Taxonomy" id="36893"/>
</organismHost>
<evidence type="ECO:0000256" key="1">
    <source>
        <dbReference type="SAM" id="MobiDB-lite"/>
    </source>
</evidence>
<gene>
    <name evidence="2" type="ORF">HWQ62_00233</name>
</gene>
<feature type="region of interest" description="Disordered" evidence="1">
    <location>
        <begin position="60"/>
        <end position="95"/>
    </location>
</feature>
<protein>
    <submittedName>
        <fullName evidence="2">Uncharacterized protein</fullName>
    </submittedName>
</protein>
<sequence>MKTKQSNKSCNEKQIFDLITKRCLLVGGKTFNDRLKEEMDNNVIHFSLEDLIKHGYKKAKPSISKPSISKPSISKPSISKPSISKPSISKPSISKPSISKPTIVVKPLFNENASNRVEDKRMEHFYIDQEHKDFCNEKEVFLNKAVVVKERVFDFTSIDTPLLGKFKMEMLDSVFDTNKFTIKSFYKNRVRTTFTNYDRKVPVVEYDTHLFDIQWFNKMNKYMNESLSHEQLFALYGISTFNNDKQFNVLFMNMSNFATFRKSHQSKKDNYLKDMYFVLFFPLLKIVKQNIDSLDKIFENGNSKELKNLIIKNKTIILSDFKNNKHKHTLYTMIVKIAHCLTYDVIQRSVTDFKSSIEAAILGSPPTTKKMVLYKDGLSKDSFNKSTGFIKGTLDKSNIIDALNNASNDNSICVLTLMPGTKSLWLDGLTSDSNDKHMFILGLNTIYEIQKQKEFMNFHSGHVDICSDYNKTLLEIEKLTVTQK</sequence>
<name>A0A7L9AYP8_POV01</name>
<evidence type="ECO:0000313" key="2">
    <source>
        <dbReference type="EMBL" id="QOI90370.1"/>
    </source>
</evidence>
<feature type="compositionally biased region" description="Low complexity" evidence="1">
    <location>
        <begin position="61"/>
        <end position="95"/>
    </location>
</feature>
<accession>A0A7L9AYP8</accession>
<dbReference type="EMBL" id="MT663536">
    <property type="protein sequence ID" value="QOI90370.1"/>
    <property type="molecule type" value="Genomic_DNA"/>
</dbReference>
<reference evidence="2" key="1">
    <citation type="submission" date="2020-06" db="EMBL/GenBank/DDBJ databases">
        <title>Lateral gene transfer of anion-conducting channel rhodopsins between green algae and giant viruses.</title>
        <authorList>
            <person name="Rozenberg A."/>
            <person name="Oppermann J."/>
            <person name="Wietek J."/>
            <person name="Fernandez Lahore R.G."/>
            <person name="Sandaa R.-A."/>
            <person name="Bratbak G."/>
            <person name="Hegemann P."/>
            <person name="Beja O."/>
        </authorList>
    </citation>
    <scope>NUCLEOTIDE SEQUENCE</scope>
    <source>
        <strain evidence="2">01B</strain>
    </source>
</reference>